<keyword evidence="2" id="KW-1185">Reference proteome</keyword>
<dbReference type="AlphaFoldDB" id="A0A2T0WPV5"/>
<proteinExistence type="predicted"/>
<dbReference type="EMBL" id="PVTQ01000007">
    <property type="protein sequence ID" value="PRY88726.1"/>
    <property type="molecule type" value="Genomic_DNA"/>
</dbReference>
<comment type="caution">
    <text evidence="1">The sequence shown here is derived from an EMBL/GenBank/DDBJ whole genome shotgun (WGS) entry which is preliminary data.</text>
</comment>
<evidence type="ECO:0008006" key="3">
    <source>
        <dbReference type="Google" id="ProtNLM"/>
    </source>
</evidence>
<dbReference type="Gene3D" id="3.40.50.1110">
    <property type="entry name" value="SGNH hydrolase"/>
    <property type="match status" value="1"/>
</dbReference>
<protein>
    <recommendedName>
        <fullName evidence="3">GDSL-like lipase/acylhydrolase family protein</fullName>
    </recommendedName>
</protein>
<sequence length="348" mass="38713">MSERITYSQLFDLLRDPETTDDALKEYFTVVPGTGGLDFQLEINPDKVIMTEADLEMESAMGIGNGAFRLMRVRRYNRGRKKHPERPVLLSEGDSWFQFPLLIKETIDHLSNHYNIWSLGAAGDTLANMIGHENGGSGFEFIQELRRIGPDVSAFLFSAAGNDILGEDPKDGLPMLQSLLRPFNGNPADIEGHMDAHALDARMASLEAGYLKMIALIRAEPGCEALPIVIHGYDYAFPYPASDKDPRKPIHAKKDQWLGRAFAAQGINDPHLRHEIIKRLVDRLYSMMDGLETKAKTKGIWVVNCRGALPKVTDWADEIHGTSDGFAKVAGRFHKVIESALAQRAALS</sequence>
<dbReference type="Proteomes" id="UP000238392">
    <property type="component" value="Unassembled WGS sequence"/>
</dbReference>
<evidence type="ECO:0000313" key="1">
    <source>
        <dbReference type="EMBL" id="PRY88726.1"/>
    </source>
</evidence>
<organism evidence="1 2">
    <name type="scientific">Donghicola tyrosinivorans</name>
    <dbReference type="NCBI Taxonomy" id="1652492"/>
    <lineage>
        <taxon>Bacteria</taxon>
        <taxon>Pseudomonadati</taxon>
        <taxon>Pseudomonadota</taxon>
        <taxon>Alphaproteobacteria</taxon>
        <taxon>Rhodobacterales</taxon>
        <taxon>Roseobacteraceae</taxon>
        <taxon>Donghicola</taxon>
    </lineage>
</organism>
<dbReference type="RefSeq" id="WP_146134942.1">
    <property type="nucleotide sequence ID" value="NZ_PVTQ01000007.1"/>
</dbReference>
<name>A0A2T0WPV5_9RHOB</name>
<dbReference type="SUPFAM" id="SSF52266">
    <property type="entry name" value="SGNH hydrolase"/>
    <property type="match status" value="1"/>
</dbReference>
<dbReference type="GO" id="GO:0016788">
    <property type="term" value="F:hydrolase activity, acting on ester bonds"/>
    <property type="evidence" value="ECO:0007669"/>
    <property type="project" value="UniProtKB-ARBA"/>
</dbReference>
<gene>
    <name evidence="1" type="ORF">CLV74_10768</name>
</gene>
<dbReference type="OrthoDB" id="500593at2"/>
<accession>A0A2T0WPV5</accession>
<evidence type="ECO:0000313" key="2">
    <source>
        <dbReference type="Proteomes" id="UP000238392"/>
    </source>
</evidence>
<dbReference type="InterPro" id="IPR036514">
    <property type="entry name" value="SGNH_hydro_sf"/>
</dbReference>
<reference evidence="1 2" key="1">
    <citation type="submission" date="2018-03" db="EMBL/GenBank/DDBJ databases">
        <title>Genomic Encyclopedia of Archaeal and Bacterial Type Strains, Phase II (KMG-II): from individual species to whole genera.</title>
        <authorList>
            <person name="Goeker M."/>
        </authorList>
    </citation>
    <scope>NUCLEOTIDE SEQUENCE [LARGE SCALE GENOMIC DNA]</scope>
    <source>
        <strain evidence="1 2">DSM 100212</strain>
    </source>
</reference>